<evidence type="ECO:0000256" key="1">
    <source>
        <dbReference type="ARBA" id="ARBA00006598"/>
    </source>
</evidence>
<organism evidence="5 6">
    <name type="scientific">Candidatus Yanofskybacteria bacterium RIFCSPLOWO2_01_FULL_43_22</name>
    <dbReference type="NCBI Taxonomy" id="1802695"/>
    <lineage>
        <taxon>Bacteria</taxon>
        <taxon>Candidatus Yanofskyibacteriota</taxon>
    </lineage>
</organism>
<dbReference type="Pfam" id="PF01632">
    <property type="entry name" value="Ribosomal_L35p"/>
    <property type="match status" value="1"/>
</dbReference>
<dbReference type="GO" id="GO:0005840">
    <property type="term" value="C:ribosome"/>
    <property type="evidence" value="ECO:0007669"/>
    <property type="project" value="UniProtKB-KW"/>
</dbReference>
<dbReference type="GO" id="GO:0006412">
    <property type="term" value="P:translation"/>
    <property type="evidence" value="ECO:0007669"/>
    <property type="project" value="InterPro"/>
</dbReference>
<sequence>MSTSMTHTGKTNKSFLKRMKITGNGKLMKRPPGQNHFNAKDSGDASRQKRGHKIAPKELVRNAKALLQSNI</sequence>
<evidence type="ECO:0000256" key="2">
    <source>
        <dbReference type="ARBA" id="ARBA00022980"/>
    </source>
</evidence>
<keyword evidence="3" id="KW-0687">Ribonucleoprotein</keyword>
<name>A0A1F8GH22_9BACT</name>
<dbReference type="STRING" id="1802695.A3A13_02900"/>
<dbReference type="AlphaFoldDB" id="A0A1F8GH22"/>
<reference evidence="5 6" key="1">
    <citation type="journal article" date="2016" name="Nat. Commun.">
        <title>Thousands of microbial genomes shed light on interconnected biogeochemical processes in an aquifer system.</title>
        <authorList>
            <person name="Anantharaman K."/>
            <person name="Brown C.T."/>
            <person name="Hug L.A."/>
            <person name="Sharon I."/>
            <person name="Castelle C.J."/>
            <person name="Probst A.J."/>
            <person name="Thomas B.C."/>
            <person name="Singh A."/>
            <person name="Wilkins M.J."/>
            <person name="Karaoz U."/>
            <person name="Brodie E.L."/>
            <person name="Williams K.H."/>
            <person name="Hubbard S.S."/>
            <person name="Banfield J.F."/>
        </authorList>
    </citation>
    <scope>NUCLEOTIDE SEQUENCE [LARGE SCALE GENOMIC DNA]</scope>
</reference>
<dbReference type="Gene3D" id="4.10.410.60">
    <property type="match status" value="1"/>
</dbReference>
<dbReference type="InterPro" id="IPR037229">
    <property type="entry name" value="Ribosomal_bL35_sf"/>
</dbReference>
<protein>
    <recommendedName>
        <fullName evidence="7">50S ribosomal protein L35</fullName>
    </recommendedName>
</protein>
<dbReference type="Proteomes" id="UP000178911">
    <property type="component" value="Unassembled WGS sequence"/>
</dbReference>
<keyword evidence="2" id="KW-0689">Ribosomal protein</keyword>
<comment type="caution">
    <text evidence="5">The sequence shown here is derived from an EMBL/GenBank/DDBJ whole genome shotgun (WGS) entry which is preliminary data.</text>
</comment>
<proteinExistence type="inferred from homology"/>
<evidence type="ECO:0000256" key="3">
    <source>
        <dbReference type="ARBA" id="ARBA00023274"/>
    </source>
</evidence>
<feature type="compositionally biased region" description="Basic and acidic residues" evidence="4">
    <location>
        <begin position="38"/>
        <end position="47"/>
    </location>
</feature>
<feature type="region of interest" description="Disordered" evidence="4">
    <location>
        <begin position="24"/>
        <end position="56"/>
    </location>
</feature>
<evidence type="ECO:0000256" key="4">
    <source>
        <dbReference type="SAM" id="MobiDB-lite"/>
    </source>
</evidence>
<accession>A0A1F8GH22</accession>
<dbReference type="GO" id="GO:1990904">
    <property type="term" value="C:ribonucleoprotein complex"/>
    <property type="evidence" value="ECO:0007669"/>
    <property type="project" value="UniProtKB-KW"/>
</dbReference>
<dbReference type="EMBL" id="MGKJ01000014">
    <property type="protein sequence ID" value="OGN23996.1"/>
    <property type="molecule type" value="Genomic_DNA"/>
</dbReference>
<evidence type="ECO:0000313" key="5">
    <source>
        <dbReference type="EMBL" id="OGN23996.1"/>
    </source>
</evidence>
<dbReference type="InterPro" id="IPR021137">
    <property type="entry name" value="Ribosomal_bL35-like"/>
</dbReference>
<evidence type="ECO:0000313" key="6">
    <source>
        <dbReference type="Proteomes" id="UP000178911"/>
    </source>
</evidence>
<comment type="similarity">
    <text evidence="1">Belongs to the bacterial ribosomal protein bL35 family.</text>
</comment>
<evidence type="ECO:0008006" key="7">
    <source>
        <dbReference type="Google" id="ProtNLM"/>
    </source>
</evidence>
<gene>
    <name evidence="5" type="ORF">A3A13_02900</name>
</gene>
<dbReference type="GO" id="GO:0003735">
    <property type="term" value="F:structural constituent of ribosome"/>
    <property type="evidence" value="ECO:0007669"/>
    <property type="project" value="InterPro"/>
</dbReference>
<dbReference type="SUPFAM" id="SSF143034">
    <property type="entry name" value="L35p-like"/>
    <property type="match status" value="1"/>
</dbReference>